<protein>
    <submittedName>
        <fullName evidence="2">Nuclear fusion defective 6</fullName>
    </submittedName>
</protein>
<proteinExistence type="predicted"/>
<dbReference type="InterPro" id="IPR043459">
    <property type="entry name" value="NFD6/NOXY2-like"/>
</dbReference>
<organism evidence="2 3">
    <name type="scientific">Striga asiatica</name>
    <name type="common">Asiatic witchweed</name>
    <name type="synonym">Buchnera asiatica</name>
    <dbReference type="NCBI Taxonomy" id="4170"/>
    <lineage>
        <taxon>Eukaryota</taxon>
        <taxon>Viridiplantae</taxon>
        <taxon>Streptophyta</taxon>
        <taxon>Embryophyta</taxon>
        <taxon>Tracheophyta</taxon>
        <taxon>Spermatophyta</taxon>
        <taxon>Magnoliopsida</taxon>
        <taxon>eudicotyledons</taxon>
        <taxon>Gunneridae</taxon>
        <taxon>Pentapetalae</taxon>
        <taxon>asterids</taxon>
        <taxon>lamiids</taxon>
        <taxon>Lamiales</taxon>
        <taxon>Orobanchaceae</taxon>
        <taxon>Buchnereae</taxon>
        <taxon>Striga</taxon>
    </lineage>
</organism>
<comment type="caution">
    <text evidence="2">The sequence shown here is derived from an EMBL/GenBank/DDBJ whole genome shotgun (WGS) entry which is preliminary data.</text>
</comment>
<evidence type="ECO:0000313" key="3">
    <source>
        <dbReference type="Proteomes" id="UP000325081"/>
    </source>
</evidence>
<evidence type="ECO:0000313" key="2">
    <source>
        <dbReference type="EMBL" id="GER42166.1"/>
    </source>
</evidence>
<dbReference type="PANTHER" id="PTHR33156">
    <property type="entry name" value="OS02G0230000 PROTEIN"/>
    <property type="match status" value="1"/>
</dbReference>
<dbReference type="Proteomes" id="UP000325081">
    <property type="component" value="Unassembled WGS sequence"/>
</dbReference>
<dbReference type="AlphaFoldDB" id="A0A5A7QB56"/>
<dbReference type="EMBL" id="BKCP01006294">
    <property type="protein sequence ID" value="GER42166.1"/>
    <property type="molecule type" value="Genomic_DNA"/>
</dbReference>
<feature type="region of interest" description="Disordered" evidence="1">
    <location>
        <begin position="19"/>
        <end position="49"/>
    </location>
</feature>
<sequence>MAWRGSISRSLMSTARASAFRSSTPLSAPRRLRPPSSRPNSRRFSFSNPRTLGELGCTQSLMPLHSMVTGARLTSHLAVNVRAFCELSHGTFCRSCQDR</sequence>
<gene>
    <name evidence="2" type="ORF">STAS_18939</name>
</gene>
<dbReference type="PANTHER" id="PTHR33156:SF26">
    <property type="entry name" value="OS12G0592200 PROTEIN"/>
    <property type="match status" value="1"/>
</dbReference>
<evidence type="ECO:0000256" key="1">
    <source>
        <dbReference type="SAM" id="MobiDB-lite"/>
    </source>
</evidence>
<keyword evidence="3" id="KW-1185">Reference proteome</keyword>
<reference evidence="3" key="1">
    <citation type="journal article" date="2019" name="Curr. Biol.">
        <title>Genome Sequence of Striga asiatica Provides Insight into the Evolution of Plant Parasitism.</title>
        <authorList>
            <person name="Yoshida S."/>
            <person name="Kim S."/>
            <person name="Wafula E.K."/>
            <person name="Tanskanen J."/>
            <person name="Kim Y.M."/>
            <person name="Honaas L."/>
            <person name="Yang Z."/>
            <person name="Spallek T."/>
            <person name="Conn C.E."/>
            <person name="Ichihashi Y."/>
            <person name="Cheong K."/>
            <person name="Cui S."/>
            <person name="Der J.P."/>
            <person name="Gundlach H."/>
            <person name="Jiao Y."/>
            <person name="Hori C."/>
            <person name="Ishida J.K."/>
            <person name="Kasahara H."/>
            <person name="Kiba T."/>
            <person name="Kim M.S."/>
            <person name="Koo N."/>
            <person name="Laohavisit A."/>
            <person name="Lee Y.H."/>
            <person name="Lumba S."/>
            <person name="McCourt P."/>
            <person name="Mortimer J.C."/>
            <person name="Mutuku J.M."/>
            <person name="Nomura T."/>
            <person name="Sasaki-Sekimoto Y."/>
            <person name="Seto Y."/>
            <person name="Wang Y."/>
            <person name="Wakatake T."/>
            <person name="Sakakibara H."/>
            <person name="Demura T."/>
            <person name="Yamaguchi S."/>
            <person name="Yoneyama K."/>
            <person name="Manabe R.I."/>
            <person name="Nelson D.C."/>
            <person name="Schulman A.H."/>
            <person name="Timko M.P."/>
            <person name="dePamphilis C.W."/>
            <person name="Choi D."/>
            <person name="Shirasu K."/>
        </authorList>
    </citation>
    <scope>NUCLEOTIDE SEQUENCE [LARGE SCALE GENOMIC DNA]</scope>
    <source>
        <strain evidence="3">cv. UVA1</strain>
    </source>
</reference>
<accession>A0A5A7QB56</accession>
<name>A0A5A7QB56_STRAF</name>